<dbReference type="PROSITE" id="PS50208">
    <property type="entry name" value="CASPASE_P20"/>
    <property type="match status" value="1"/>
</dbReference>
<dbReference type="SUPFAM" id="SSF47986">
    <property type="entry name" value="DEATH domain"/>
    <property type="match status" value="2"/>
</dbReference>
<dbReference type="RefSeq" id="XP_017542607.2">
    <property type="nucleotide sequence ID" value="XM_017687118.2"/>
</dbReference>
<accession>A0AAR2KZ80</accession>
<name>A0AAR2KZ80_PYGNA</name>
<dbReference type="InterPro" id="IPR011600">
    <property type="entry name" value="Pept_C14_caspase"/>
</dbReference>
<dbReference type="InterPro" id="IPR015917">
    <property type="entry name" value="Pept_C14A"/>
</dbReference>
<keyword evidence="3" id="KW-0677">Repeat</keyword>
<reference evidence="6" key="2">
    <citation type="submission" date="2025-08" db="UniProtKB">
        <authorList>
            <consortium name="Ensembl"/>
        </authorList>
    </citation>
    <scope>IDENTIFICATION</scope>
</reference>
<dbReference type="AlphaFoldDB" id="A0AAR2KZ80"/>
<dbReference type="Gene3D" id="1.10.533.10">
    <property type="entry name" value="Death Domain, Fas"/>
    <property type="match status" value="2"/>
</dbReference>
<dbReference type="GO" id="GO:0005737">
    <property type="term" value="C:cytoplasm"/>
    <property type="evidence" value="ECO:0007669"/>
    <property type="project" value="UniProtKB-ARBA"/>
</dbReference>
<dbReference type="GO" id="GO:0006508">
    <property type="term" value="P:proteolysis"/>
    <property type="evidence" value="ECO:0007669"/>
    <property type="project" value="InterPro"/>
</dbReference>
<sequence>MADGMCLLVTSVVEALSQEECRTLRYLCSDLLSADCAEDCRGALITLTTQTVHSRPGDAVLKEVLFRLNRFDLLRRLLGATRKDVEEMLKTRGRVLSDYRVLMMELSESLNTAELQSLTFLLSSTVPRGLLERATSFLDVVAELEKMDMVSCEKPDLVEQHLRNIRRVDLANRIQSYQRDQHRNRREVSQSPAVHNGARVGLGRSHQAPVRKQQPLPEEFETLKLSVPESGVQCSERVPVVQRYSECGGVCVIVDCVGCDGGLLKETFERLGFRVDLHALLTVTELSSVLRSVSQQRALQRAATFCCCLLSRGSETHLLATDAEGPGFTLTDLWQIFCPVRCPLLVGKPKLFFTQSYVEAPPTLEQEDPYLEPDGVPYRAVPTCASASEMLPATADVLWSVCTTSARQLARRDHHSVYLQMLSSALLRARERKLHVLDALTEVNRDVYEHNRQNPDNLYHLTLSHTLRMTLCL</sequence>
<dbReference type="CTD" id="373114"/>
<dbReference type="PANTHER" id="PTHR48169:SF3">
    <property type="entry name" value="CASP8 AND FADD LIKE APOPTOSIS REGULATOR"/>
    <property type="match status" value="1"/>
</dbReference>
<evidence type="ECO:0000259" key="5">
    <source>
        <dbReference type="PROSITE" id="PS50208"/>
    </source>
</evidence>
<dbReference type="Ensembl" id="ENSPNAT00000071132.1">
    <property type="protein sequence ID" value="ENSPNAP00000067687.1"/>
    <property type="gene ID" value="ENSPNAG00000032936.1"/>
</dbReference>
<reference evidence="6 7" key="1">
    <citation type="submission" date="2020-10" db="EMBL/GenBank/DDBJ databases">
        <title>Pygocentrus nattereri (red-bellied piranha) genome, fPygNat1, primary haplotype.</title>
        <authorList>
            <person name="Myers G."/>
            <person name="Meyer A."/>
            <person name="Karagic N."/>
            <person name="Pippel M."/>
            <person name="Winkler S."/>
            <person name="Tracey A."/>
            <person name="Wood J."/>
            <person name="Formenti G."/>
            <person name="Howe K."/>
            <person name="Fedrigo O."/>
            <person name="Jarvis E.D."/>
        </authorList>
    </citation>
    <scope>NUCLEOTIDE SEQUENCE [LARGE SCALE GENOMIC DNA]</scope>
</reference>
<evidence type="ECO:0008006" key="8">
    <source>
        <dbReference type="Google" id="ProtNLM"/>
    </source>
</evidence>
<dbReference type="SMART" id="SM00115">
    <property type="entry name" value="CASc"/>
    <property type="match status" value="1"/>
</dbReference>
<organism evidence="6 7">
    <name type="scientific">Pygocentrus nattereri</name>
    <name type="common">Red-bellied piranha</name>
    <dbReference type="NCBI Taxonomy" id="42514"/>
    <lineage>
        <taxon>Eukaryota</taxon>
        <taxon>Metazoa</taxon>
        <taxon>Chordata</taxon>
        <taxon>Craniata</taxon>
        <taxon>Vertebrata</taxon>
        <taxon>Euteleostomi</taxon>
        <taxon>Actinopterygii</taxon>
        <taxon>Neopterygii</taxon>
        <taxon>Teleostei</taxon>
        <taxon>Ostariophysi</taxon>
        <taxon>Characiformes</taxon>
        <taxon>Characoidei</taxon>
        <taxon>Pygocentrus</taxon>
    </lineage>
</organism>
<dbReference type="GO" id="GO:0042981">
    <property type="term" value="P:regulation of apoptotic process"/>
    <property type="evidence" value="ECO:0007669"/>
    <property type="project" value="InterPro"/>
</dbReference>
<dbReference type="Proteomes" id="UP001501920">
    <property type="component" value="Chromosome 25"/>
</dbReference>
<keyword evidence="2" id="KW-0053">Apoptosis</keyword>
<dbReference type="SUPFAM" id="SSF52129">
    <property type="entry name" value="Caspase-like"/>
    <property type="match status" value="1"/>
</dbReference>
<evidence type="ECO:0000256" key="1">
    <source>
        <dbReference type="ARBA" id="ARBA00010134"/>
    </source>
</evidence>
<keyword evidence="7" id="KW-1185">Reference proteome</keyword>
<dbReference type="FunFam" id="1.10.533.10:FF:000016">
    <property type="entry name" value="CASP8 and FADD-like apoptosis regulator"/>
    <property type="match status" value="1"/>
</dbReference>
<dbReference type="GeneID" id="108414286"/>
<dbReference type="InterPro" id="IPR001309">
    <property type="entry name" value="Pept_C14_p20"/>
</dbReference>
<dbReference type="Pfam" id="PF01335">
    <property type="entry name" value="DED"/>
    <property type="match status" value="1"/>
</dbReference>
<dbReference type="InterPro" id="IPR011029">
    <property type="entry name" value="DEATH-like_dom_sf"/>
</dbReference>
<evidence type="ECO:0000256" key="3">
    <source>
        <dbReference type="ARBA" id="ARBA00022737"/>
    </source>
</evidence>
<evidence type="ECO:0000256" key="2">
    <source>
        <dbReference type="ARBA" id="ARBA00022703"/>
    </source>
</evidence>
<dbReference type="GO" id="GO:0006915">
    <property type="term" value="P:apoptotic process"/>
    <property type="evidence" value="ECO:0007669"/>
    <property type="project" value="UniProtKB-KW"/>
</dbReference>
<dbReference type="InterPro" id="IPR029030">
    <property type="entry name" value="Caspase-like_dom_sf"/>
</dbReference>
<dbReference type="GeneTree" id="ENSGT00530000064199"/>
<feature type="domain" description="Caspase family p20" evidence="5">
    <location>
        <begin position="259"/>
        <end position="356"/>
    </location>
</feature>
<protein>
    <recommendedName>
        <fullName evidence="8">CASP8 and FADD-like apoptosis regulator</fullName>
    </recommendedName>
</protein>
<comment type="similarity">
    <text evidence="1">Belongs to the peptidase C14A family.</text>
</comment>
<dbReference type="SMART" id="SM00031">
    <property type="entry name" value="DED"/>
    <property type="match status" value="2"/>
</dbReference>
<reference evidence="6" key="3">
    <citation type="submission" date="2025-09" db="UniProtKB">
        <authorList>
            <consortium name="Ensembl"/>
        </authorList>
    </citation>
    <scope>IDENTIFICATION</scope>
</reference>
<dbReference type="Gene3D" id="3.40.50.1460">
    <property type="match status" value="2"/>
</dbReference>
<feature type="domain" description="DED" evidence="4">
    <location>
        <begin position="4"/>
        <end position="79"/>
    </location>
</feature>
<proteinExistence type="inferred from homology"/>
<evidence type="ECO:0000259" key="4">
    <source>
        <dbReference type="PROSITE" id="PS50168"/>
    </source>
</evidence>
<dbReference type="PROSITE" id="PS50168">
    <property type="entry name" value="DED"/>
    <property type="match status" value="2"/>
</dbReference>
<dbReference type="PANTHER" id="PTHR48169">
    <property type="entry name" value="DED DOMAIN-CONTAINING PROTEIN"/>
    <property type="match status" value="1"/>
</dbReference>
<evidence type="ECO:0000313" key="6">
    <source>
        <dbReference type="Ensembl" id="ENSPNAP00000067687.1"/>
    </source>
</evidence>
<feature type="domain" description="DED" evidence="4">
    <location>
        <begin position="98"/>
        <end position="176"/>
    </location>
</feature>
<evidence type="ECO:0000313" key="7">
    <source>
        <dbReference type="Proteomes" id="UP001501920"/>
    </source>
</evidence>
<dbReference type="GO" id="GO:0004197">
    <property type="term" value="F:cysteine-type endopeptidase activity"/>
    <property type="evidence" value="ECO:0007669"/>
    <property type="project" value="InterPro"/>
</dbReference>
<dbReference type="InterPro" id="IPR001875">
    <property type="entry name" value="DED_dom"/>
</dbReference>
<dbReference type="Pfam" id="PF00656">
    <property type="entry name" value="Peptidase_C14"/>
    <property type="match status" value="1"/>
</dbReference>